<evidence type="ECO:0000313" key="4">
    <source>
        <dbReference type="Proteomes" id="UP000188354"/>
    </source>
</evidence>
<dbReference type="STRING" id="3871.A0A4P1RLB6"/>
<reference evidence="3 4" key="1">
    <citation type="journal article" date="2017" name="Plant Biotechnol. J.">
        <title>A comprehensive draft genome sequence for lupin (Lupinus angustifolius), an emerging health food: insights into plant-microbe interactions and legume evolution.</title>
        <authorList>
            <person name="Hane J.K."/>
            <person name="Ming Y."/>
            <person name="Kamphuis L.G."/>
            <person name="Nelson M.N."/>
            <person name="Garg G."/>
            <person name="Atkins C.A."/>
            <person name="Bayer P.E."/>
            <person name="Bravo A."/>
            <person name="Bringans S."/>
            <person name="Cannon S."/>
            <person name="Edwards D."/>
            <person name="Foley R."/>
            <person name="Gao L.L."/>
            <person name="Harrison M.J."/>
            <person name="Huang W."/>
            <person name="Hurgobin B."/>
            <person name="Li S."/>
            <person name="Liu C.W."/>
            <person name="McGrath A."/>
            <person name="Morahan G."/>
            <person name="Murray J."/>
            <person name="Weller J."/>
            <person name="Jian J."/>
            <person name="Singh K.B."/>
        </authorList>
    </citation>
    <scope>NUCLEOTIDE SEQUENCE [LARGE SCALE GENOMIC DNA]</scope>
    <source>
        <strain evidence="4">cv. Tanjil</strain>
        <tissue evidence="3">Whole plant</tissue>
    </source>
</reference>
<dbReference type="Pfam" id="PF00168">
    <property type="entry name" value="C2"/>
    <property type="match status" value="1"/>
</dbReference>
<dbReference type="InterPro" id="IPR000008">
    <property type="entry name" value="C2_dom"/>
</dbReference>
<feature type="region of interest" description="Disordered" evidence="1">
    <location>
        <begin position="151"/>
        <end position="266"/>
    </location>
</feature>
<protein>
    <recommendedName>
        <fullName evidence="2">C2 domain-containing protein</fullName>
    </recommendedName>
</protein>
<dbReference type="SUPFAM" id="SSF49562">
    <property type="entry name" value="C2 domain (Calcium/lipid-binding domain, CaLB)"/>
    <property type="match status" value="1"/>
</dbReference>
<dbReference type="Proteomes" id="UP000188354">
    <property type="component" value="Chromosome LG04"/>
</dbReference>
<dbReference type="SMART" id="SM00239">
    <property type="entry name" value="C2"/>
    <property type="match status" value="1"/>
</dbReference>
<dbReference type="Gramene" id="OIW12950">
    <property type="protein sequence ID" value="OIW12950"/>
    <property type="gene ID" value="TanjilG_15399"/>
</dbReference>
<organism evidence="3 4">
    <name type="scientific">Lupinus angustifolius</name>
    <name type="common">Narrow-leaved blue lupine</name>
    <dbReference type="NCBI Taxonomy" id="3871"/>
    <lineage>
        <taxon>Eukaryota</taxon>
        <taxon>Viridiplantae</taxon>
        <taxon>Streptophyta</taxon>
        <taxon>Embryophyta</taxon>
        <taxon>Tracheophyta</taxon>
        <taxon>Spermatophyta</taxon>
        <taxon>Magnoliopsida</taxon>
        <taxon>eudicotyledons</taxon>
        <taxon>Gunneridae</taxon>
        <taxon>Pentapetalae</taxon>
        <taxon>rosids</taxon>
        <taxon>fabids</taxon>
        <taxon>Fabales</taxon>
        <taxon>Fabaceae</taxon>
        <taxon>Papilionoideae</taxon>
        <taxon>50 kb inversion clade</taxon>
        <taxon>genistoids sensu lato</taxon>
        <taxon>core genistoids</taxon>
        <taxon>Genisteae</taxon>
        <taxon>Lupinus</taxon>
    </lineage>
</organism>
<dbReference type="CDD" id="cd00030">
    <property type="entry name" value="C2"/>
    <property type="match status" value="1"/>
</dbReference>
<dbReference type="AlphaFoldDB" id="A0A4P1RLB6"/>
<dbReference type="Gene3D" id="2.60.40.150">
    <property type="entry name" value="C2 domain"/>
    <property type="match status" value="1"/>
</dbReference>
<feature type="compositionally biased region" description="Low complexity" evidence="1">
    <location>
        <begin position="167"/>
        <end position="182"/>
    </location>
</feature>
<feature type="compositionally biased region" description="Low complexity" evidence="1">
    <location>
        <begin position="190"/>
        <end position="204"/>
    </location>
</feature>
<dbReference type="PANTHER" id="PTHR47052">
    <property type="entry name" value="CONSERVED SERINE PROLINE-RICH PROTEIN (AFU_ORTHOLOGUE AFUA_2G01790)"/>
    <property type="match status" value="1"/>
</dbReference>
<sequence>MAGIQGQSLEVTVIGCSNLKDNNWISRQDPYICLEYASTKFRSKTCEDGGTNPVFQEKFVFSLIEGLRELTVLVWTANTLSHDDLIGSGKIQLHKVISEGFDDSGWPLHTSSGRSAGEVKLIMHYANANQRKSESIGVPLASPLYATSYPPPPSAAAHSYPSPPPAAAHTYPSPYPTSRSYPDPTPSPYPQSHSYTSSPYPTTHTHTHTHSHSPSYPATSYSHSAPYPTSHSHSAPYPPPSSSYAAASSPYPRPPYPPGTYPPAPY</sequence>
<feature type="compositionally biased region" description="Pro residues" evidence="1">
    <location>
        <begin position="251"/>
        <end position="266"/>
    </location>
</feature>
<feature type="domain" description="C2" evidence="2">
    <location>
        <begin position="1"/>
        <end position="107"/>
    </location>
</feature>
<evidence type="ECO:0000259" key="2">
    <source>
        <dbReference type="PROSITE" id="PS50004"/>
    </source>
</evidence>
<gene>
    <name evidence="3" type="ORF">TanjilG_15399</name>
</gene>
<feature type="compositionally biased region" description="Low complexity" evidence="1">
    <location>
        <begin position="212"/>
        <end position="235"/>
    </location>
</feature>
<name>A0A4P1RLB6_LUPAN</name>
<dbReference type="InterPro" id="IPR052981">
    <property type="entry name" value="Ingression_C2_domain"/>
</dbReference>
<evidence type="ECO:0000256" key="1">
    <source>
        <dbReference type="SAM" id="MobiDB-lite"/>
    </source>
</evidence>
<evidence type="ECO:0000313" key="3">
    <source>
        <dbReference type="EMBL" id="OIW12950.1"/>
    </source>
</evidence>
<accession>A0A4P1RLB6</accession>
<dbReference type="PANTHER" id="PTHR47052:SF3">
    <property type="entry name" value="INGRESSION PROTEIN 1"/>
    <property type="match status" value="1"/>
</dbReference>
<dbReference type="InterPro" id="IPR035892">
    <property type="entry name" value="C2_domain_sf"/>
</dbReference>
<dbReference type="PROSITE" id="PS50004">
    <property type="entry name" value="C2"/>
    <property type="match status" value="1"/>
</dbReference>
<dbReference type="EMBL" id="CM007364">
    <property type="protein sequence ID" value="OIW12950.1"/>
    <property type="molecule type" value="Genomic_DNA"/>
</dbReference>
<keyword evidence="4" id="KW-1185">Reference proteome</keyword>
<proteinExistence type="predicted"/>